<protein>
    <submittedName>
        <fullName evidence="7">4Fe-4S ferredoxin, iron-sulphur binding</fullName>
    </submittedName>
</protein>
<dbReference type="PROSITE" id="PS00198">
    <property type="entry name" value="4FE4S_FER_1"/>
    <property type="match status" value="1"/>
</dbReference>
<dbReference type="AlphaFoldDB" id="A0A160T0C0"/>
<dbReference type="PANTHER" id="PTHR10849">
    <property type="entry name" value="NADH DEHYDROGENASE UBIQUINONE IRON-SULFUR PROTEIN 8, MITOCHONDRIAL"/>
    <property type="match status" value="1"/>
</dbReference>
<dbReference type="InterPro" id="IPR017896">
    <property type="entry name" value="4Fe4S_Fe-S-bd"/>
</dbReference>
<dbReference type="RefSeq" id="WP_157912804.1">
    <property type="nucleotide sequence ID" value="NZ_LN890655.1"/>
</dbReference>
<evidence type="ECO:0000256" key="2">
    <source>
        <dbReference type="ARBA" id="ARBA00022723"/>
    </source>
</evidence>
<dbReference type="InterPro" id="IPR010226">
    <property type="entry name" value="NADH_quinone_OxRdtase_chainI"/>
</dbReference>
<dbReference type="InterPro" id="IPR017900">
    <property type="entry name" value="4Fe4S_Fe_S_CS"/>
</dbReference>
<accession>A0A160T0C0</accession>
<evidence type="ECO:0000313" key="7">
    <source>
        <dbReference type="EMBL" id="CUS02138.2"/>
    </source>
</evidence>
<keyword evidence="8" id="KW-1185">Reference proteome</keyword>
<dbReference type="OrthoDB" id="9803192at2"/>
<keyword evidence="5" id="KW-0411">Iron-sulfur</keyword>
<name>A0A160T0C0_9CHLR</name>
<dbReference type="KEGG" id="pbf:CFX0092_A0257"/>
<sequence>MKKIGMLVDLVESAFRRPVTEIYPLERRPTVEQFRGLLHWNPEGCTGCGLCVKDCPAEAIDFITIDKAAKRFVFRYYADRCTFCGQCAYNCRFNCITLDNEEWELADVDRDGYLITYGRPEDVEQLELAERTEPVSAAG</sequence>
<dbReference type="Proteomes" id="UP000215027">
    <property type="component" value="Chromosome I"/>
</dbReference>
<dbReference type="PANTHER" id="PTHR10849:SF35">
    <property type="entry name" value="FORMATE HYDROGENLYASE SUBUNIT 6-RELATED"/>
    <property type="match status" value="1"/>
</dbReference>
<dbReference type="Pfam" id="PF12838">
    <property type="entry name" value="Fer4_7"/>
    <property type="match status" value="1"/>
</dbReference>
<dbReference type="GO" id="GO:0016020">
    <property type="term" value="C:membrane"/>
    <property type="evidence" value="ECO:0007669"/>
    <property type="project" value="InterPro"/>
</dbReference>
<reference evidence="7" key="1">
    <citation type="submission" date="2016-01" db="EMBL/GenBank/DDBJ databases">
        <authorList>
            <person name="Mcilroy J.S."/>
            <person name="Karst M S."/>
            <person name="Albertsen M."/>
        </authorList>
    </citation>
    <scope>NUCLEOTIDE SEQUENCE</scope>
    <source>
        <strain evidence="7">Cfx-K</strain>
    </source>
</reference>
<feature type="domain" description="4Fe-4S ferredoxin-type" evidence="6">
    <location>
        <begin position="72"/>
        <end position="101"/>
    </location>
</feature>
<dbReference type="PROSITE" id="PS51379">
    <property type="entry name" value="4FE4S_FER_2"/>
    <property type="match status" value="2"/>
</dbReference>
<keyword evidence="2" id="KW-0479">Metal-binding</keyword>
<keyword evidence="3" id="KW-0677">Repeat</keyword>
<evidence type="ECO:0000256" key="1">
    <source>
        <dbReference type="ARBA" id="ARBA00022485"/>
    </source>
</evidence>
<dbReference type="SUPFAM" id="SSF54862">
    <property type="entry name" value="4Fe-4S ferredoxins"/>
    <property type="match status" value="1"/>
</dbReference>
<feature type="domain" description="4Fe-4S ferredoxin-type" evidence="6">
    <location>
        <begin position="36"/>
        <end position="65"/>
    </location>
</feature>
<dbReference type="EMBL" id="LN890655">
    <property type="protein sequence ID" value="CUS02138.2"/>
    <property type="molecule type" value="Genomic_DNA"/>
</dbReference>
<dbReference type="GO" id="GO:0003954">
    <property type="term" value="F:NADH dehydrogenase activity"/>
    <property type="evidence" value="ECO:0007669"/>
    <property type="project" value="TreeGrafter"/>
</dbReference>
<evidence type="ECO:0000256" key="4">
    <source>
        <dbReference type="ARBA" id="ARBA00023004"/>
    </source>
</evidence>
<evidence type="ECO:0000259" key="6">
    <source>
        <dbReference type="PROSITE" id="PS51379"/>
    </source>
</evidence>
<evidence type="ECO:0000256" key="5">
    <source>
        <dbReference type="ARBA" id="ARBA00023014"/>
    </source>
</evidence>
<dbReference type="GO" id="GO:0046872">
    <property type="term" value="F:metal ion binding"/>
    <property type="evidence" value="ECO:0007669"/>
    <property type="project" value="UniProtKB-KW"/>
</dbReference>
<evidence type="ECO:0000313" key="8">
    <source>
        <dbReference type="Proteomes" id="UP000215027"/>
    </source>
</evidence>
<evidence type="ECO:0000256" key="3">
    <source>
        <dbReference type="ARBA" id="ARBA00022737"/>
    </source>
</evidence>
<dbReference type="GO" id="GO:0051539">
    <property type="term" value="F:4 iron, 4 sulfur cluster binding"/>
    <property type="evidence" value="ECO:0007669"/>
    <property type="project" value="UniProtKB-KW"/>
</dbReference>
<dbReference type="Gene3D" id="3.30.70.3270">
    <property type="match status" value="1"/>
</dbReference>
<keyword evidence="1" id="KW-0004">4Fe-4S</keyword>
<keyword evidence="4" id="KW-0408">Iron</keyword>
<dbReference type="GO" id="GO:0009060">
    <property type="term" value="P:aerobic respiration"/>
    <property type="evidence" value="ECO:0007669"/>
    <property type="project" value="TreeGrafter"/>
</dbReference>
<proteinExistence type="predicted"/>
<gene>
    <name evidence="7" type="ORF">CFX0092_A0257</name>
</gene>
<organism evidence="7 8">
    <name type="scientific">Candidatus Promineifilum breve</name>
    <dbReference type="NCBI Taxonomy" id="1806508"/>
    <lineage>
        <taxon>Bacteria</taxon>
        <taxon>Bacillati</taxon>
        <taxon>Chloroflexota</taxon>
        <taxon>Ardenticatenia</taxon>
        <taxon>Candidatus Promineifilales</taxon>
        <taxon>Candidatus Promineifilaceae</taxon>
        <taxon>Candidatus Promineifilum</taxon>
    </lineage>
</organism>